<evidence type="ECO:0000256" key="1">
    <source>
        <dbReference type="ARBA" id="ARBA00022679"/>
    </source>
</evidence>
<dbReference type="InterPro" id="IPR027417">
    <property type="entry name" value="P-loop_NTPase"/>
</dbReference>
<dbReference type="AlphaFoldDB" id="S7UUH2"/>
<sequence>MDYFVTNHGPLFIVGMPRSGTKLLRNLLNRHPKIYIDTMETVFLPFWYQHWQNYGDLSDYQRFKAFYHKNLKLRYMRNYLKLNRLVTASDWYQNCRTYDTAGVFEGLIRSQTENDRDSDVIWGDKTPSYLVQIPLIKKIYPDARIIHIIRDVRDYCLSLHHTWNKNMLRAAQRWVDYVDKARTDGKGIKGYLEVTYENILKNPKRELQIICEFIGVGFDSAMLTLLRPSDTSGDAKGKAFIVRNNTRKYETRMAPQIRQMIEMIAVDRLRELGYPILYQGPARRIGKVRMHFYKLVDGMNLIRRGKIQNISDVVTTSATFRY</sequence>
<evidence type="ECO:0008006" key="4">
    <source>
        <dbReference type="Google" id="ProtNLM"/>
    </source>
</evidence>
<dbReference type="PANTHER" id="PTHR12788">
    <property type="entry name" value="PROTEIN-TYROSINE SULFOTRANSFERASE 2"/>
    <property type="match status" value="1"/>
</dbReference>
<keyword evidence="3" id="KW-1185">Reference proteome</keyword>
<dbReference type="Gene3D" id="3.40.50.300">
    <property type="entry name" value="P-loop containing nucleotide triphosphate hydrolases"/>
    <property type="match status" value="1"/>
</dbReference>
<dbReference type="eggNOG" id="COG0615">
    <property type="taxonomic scope" value="Bacteria"/>
</dbReference>
<reference evidence="2 3" key="1">
    <citation type="journal article" date="2013" name="Genome Announc.">
        <title>Draft genome sequences for three mercury-methylating, sulfate-reducing bacteria.</title>
        <authorList>
            <person name="Brown S.D."/>
            <person name="Hurt R.A.Jr."/>
            <person name="Gilmour C.C."/>
            <person name="Elias D.A."/>
        </authorList>
    </citation>
    <scope>NUCLEOTIDE SEQUENCE [LARGE SCALE GENOMIC DNA]</scope>
    <source>
        <strain evidence="2 3">DSM 2059</strain>
    </source>
</reference>
<dbReference type="PATRIC" id="fig|1121405.3.peg.3448"/>
<dbReference type="PANTHER" id="PTHR12788:SF10">
    <property type="entry name" value="PROTEIN-TYROSINE SULFOTRANSFERASE"/>
    <property type="match status" value="1"/>
</dbReference>
<proteinExistence type="predicted"/>
<dbReference type="GO" id="GO:0008476">
    <property type="term" value="F:protein-tyrosine sulfotransferase activity"/>
    <property type="evidence" value="ECO:0007669"/>
    <property type="project" value="InterPro"/>
</dbReference>
<evidence type="ECO:0000313" key="3">
    <source>
        <dbReference type="Proteomes" id="UP000014977"/>
    </source>
</evidence>
<organism evidence="2 3">
    <name type="scientific">Desulfococcus multivorans DSM 2059</name>
    <dbReference type="NCBI Taxonomy" id="1121405"/>
    <lineage>
        <taxon>Bacteria</taxon>
        <taxon>Pseudomonadati</taxon>
        <taxon>Thermodesulfobacteriota</taxon>
        <taxon>Desulfobacteria</taxon>
        <taxon>Desulfobacterales</taxon>
        <taxon>Desulfococcaceae</taxon>
        <taxon>Desulfococcus</taxon>
    </lineage>
</organism>
<evidence type="ECO:0000313" key="2">
    <source>
        <dbReference type="EMBL" id="EPR36013.1"/>
    </source>
</evidence>
<dbReference type="OrthoDB" id="3337911at2"/>
<dbReference type="Proteomes" id="UP000014977">
    <property type="component" value="Unassembled WGS sequence"/>
</dbReference>
<dbReference type="Pfam" id="PF13469">
    <property type="entry name" value="Sulfotransfer_3"/>
    <property type="match status" value="1"/>
</dbReference>
<comment type="caution">
    <text evidence="2">The sequence shown here is derived from an EMBL/GenBank/DDBJ whole genome shotgun (WGS) entry which is preliminary data.</text>
</comment>
<gene>
    <name evidence="2" type="ORF">dsmv_0718</name>
</gene>
<dbReference type="STRING" id="897.B2D07_16250"/>
<dbReference type="InterPro" id="IPR026634">
    <property type="entry name" value="TPST-like"/>
</dbReference>
<dbReference type="EMBL" id="ATHJ01000105">
    <property type="protein sequence ID" value="EPR36013.1"/>
    <property type="molecule type" value="Genomic_DNA"/>
</dbReference>
<keyword evidence="1" id="KW-0808">Transferase</keyword>
<protein>
    <recommendedName>
        <fullName evidence="4">Sulfotransferase</fullName>
    </recommendedName>
</protein>
<dbReference type="RefSeq" id="WP_020877829.1">
    <property type="nucleotide sequence ID" value="NZ_ATHJ01000105.1"/>
</dbReference>
<dbReference type="SUPFAM" id="SSF52540">
    <property type="entry name" value="P-loop containing nucleoside triphosphate hydrolases"/>
    <property type="match status" value="1"/>
</dbReference>
<name>S7UUH2_DESML</name>
<accession>S7UUH2</accession>